<gene>
    <name evidence="10" type="ORF">EJ995_00790</name>
</gene>
<dbReference type="Gene3D" id="2.60.40.10">
    <property type="entry name" value="Immunoglobulins"/>
    <property type="match status" value="1"/>
</dbReference>
<dbReference type="SMART" id="SM01217">
    <property type="entry name" value="Fn3_like"/>
    <property type="match status" value="1"/>
</dbReference>
<evidence type="ECO:0000256" key="1">
    <source>
        <dbReference type="ARBA" id="ARBA00000448"/>
    </source>
</evidence>
<keyword evidence="6 7" id="KW-0326">Glycosidase</keyword>
<dbReference type="Gene3D" id="3.20.20.300">
    <property type="entry name" value="Glycoside hydrolase, family 3, N-terminal domain"/>
    <property type="match status" value="1"/>
</dbReference>
<comment type="catalytic activity">
    <reaction evidence="1">
        <text>Hydrolysis of terminal, non-reducing beta-D-glucosyl residues with release of beta-D-glucose.</text>
        <dbReference type="EC" id="3.2.1.21"/>
    </reaction>
</comment>
<dbReference type="KEGG" id="noj:EJ995_00790"/>
<dbReference type="PANTHER" id="PTHR30620">
    <property type="entry name" value="PERIPLASMIC BETA-GLUCOSIDASE-RELATED"/>
    <property type="match status" value="1"/>
</dbReference>
<dbReference type="EMBL" id="CP034549">
    <property type="protein sequence ID" value="AZQ42842.1"/>
    <property type="molecule type" value="Genomic_DNA"/>
</dbReference>
<evidence type="ECO:0000256" key="4">
    <source>
        <dbReference type="ARBA" id="ARBA00022729"/>
    </source>
</evidence>
<dbReference type="FunFam" id="3.40.50.1700:FF:000009">
    <property type="entry name" value="Periplasmic beta-glucosidase"/>
    <property type="match status" value="1"/>
</dbReference>
<dbReference type="PROSITE" id="PS00775">
    <property type="entry name" value="GLYCOSYL_HYDROL_F3"/>
    <property type="match status" value="1"/>
</dbReference>
<keyword evidence="4 8" id="KW-0732">Signal</keyword>
<keyword evidence="11" id="KW-1185">Reference proteome</keyword>
<dbReference type="FunFam" id="2.60.40.10:FF:000495">
    <property type="entry name" value="Periplasmic beta-glucosidase"/>
    <property type="match status" value="1"/>
</dbReference>
<comment type="similarity">
    <text evidence="2 7">Belongs to the glycosyl hydrolase 3 family.</text>
</comment>
<dbReference type="PANTHER" id="PTHR30620:SF16">
    <property type="entry name" value="LYSOSOMAL BETA GLUCOSIDASE"/>
    <property type="match status" value="1"/>
</dbReference>
<dbReference type="AlphaFoldDB" id="A0A3S9MUI9"/>
<dbReference type="RefSeq" id="WP_126444671.1">
    <property type="nucleotide sequence ID" value="NZ_CP034549.1"/>
</dbReference>
<dbReference type="InterPro" id="IPR002772">
    <property type="entry name" value="Glyco_hydro_3_C"/>
</dbReference>
<dbReference type="InterPro" id="IPR036962">
    <property type="entry name" value="Glyco_hydro_3_N_sf"/>
</dbReference>
<dbReference type="InterPro" id="IPR017853">
    <property type="entry name" value="GH"/>
</dbReference>
<dbReference type="InterPro" id="IPR036881">
    <property type="entry name" value="Glyco_hydro_3_C_sf"/>
</dbReference>
<dbReference type="SUPFAM" id="SSF52279">
    <property type="entry name" value="Beta-D-glucan exohydrolase, C-terminal domain"/>
    <property type="match status" value="1"/>
</dbReference>
<proteinExistence type="inferred from homology"/>
<dbReference type="PRINTS" id="PR00133">
    <property type="entry name" value="GLHYDRLASE3"/>
</dbReference>
<evidence type="ECO:0000256" key="2">
    <source>
        <dbReference type="ARBA" id="ARBA00005336"/>
    </source>
</evidence>
<reference evidence="10 11" key="1">
    <citation type="submission" date="2018-12" db="EMBL/GenBank/DDBJ databases">
        <title>Complete genome of Nonlabens sp. MJ115.</title>
        <authorList>
            <person name="Choi H.S."/>
            <person name="Jung J."/>
        </authorList>
    </citation>
    <scope>NUCLEOTIDE SEQUENCE [LARGE SCALE GENOMIC DNA]</scope>
    <source>
        <strain evidence="10 11">MJ115</strain>
    </source>
</reference>
<dbReference type="GO" id="GO:0009251">
    <property type="term" value="P:glucan catabolic process"/>
    <property type="evidence" value="ECO:0007669"/>
    <property type="project" value="TreeGrafter"/>
</dbReference>
<dbReference type="Pfam" id="PF14310">
    <property type="entry name" value="Fn3-like"/>
    <property type="match status" value="1"/>
</dbReference>
<dbReference type="Proteomes" id="UP000279600">
    <property type="component" value="Chromosome"/>
</dbReference>
<dbReference type="OrthoDB" id="9805821at2"/>
<dbReference type="InterPro" id="IPR019800">
    <property type="entry name" value="Glyco_hydro_3_AS"/>
</dbReference>
<keyword evidence="5 7" id="KW-0378">Hydrolase</keyword>
<evidence type="ECO:0000259" key="9">
    <source>
        <dbReference type="SMART" id="SM01217"/>
    </source>
</evidence>
<evidence type="ECO:0000256" key="7">
    <source>
        <dbReference type="RuleBase" id="RU361161"/>
    </source>
</evidence>
<dbReference type="EC" id="3.2.1.21" evidence="3"/>
<feature type="chain" id="PRO_5019254177" description="beta-glucosidase" evidence="8">
    <location>
        <begin position="24"/>
        <end position="754"/>
    </location>
</feature>
<feature type="signal peptide" evidence="8">
    <location>
        <begin position="1"/>
        <end position="23"/>
    </location>
</feature>
<feature type="domain" description="Fibronectin type III-like" evidence="9">
    <location>
        <begin position="668"/>
        <end position="737"/>
    </location>
</feature>
<accession>A0A3S9MUI9</accession>
<sequence length="754" mass="83516">MKKTIYITVLLAGILLASSFTRQQDASPIDPPTDAEIEAKIDSLLAIMTLDEKIGQTVLYSSIEDQTGPIMDPNYVDYLKAGEIGAIFNATGSAFTRELQKVAVEETRLGIPLLFGYDVIHGYKTIFPIPMGEASSWDLDLMEKTAAVAAKEAAAEGLHWTFAPMVDIARDPRWGRISEGAGEDTYLGSEIARVRVKGFQGNDLADRYSILACAKHYAAYGAAQAGRDYHTVDMSMNTLWETYLPPFKAALDQDVATFMTAFNELNGVPATGNDYLLKDILRDEWGFNGFVVTDYTSINEMVQHGTAENLEHAGELAMNAGVDMDMQGGVFKDHMKKSVQDGKITISRLDQAVRDILRLKFKLGLFDDPYKYSNEQAEKEIILHKDHLELSRDAARKSMVLLKNKNNVLPLKNSQKIALMGPLADDQFHIIGNWAAKGDRDGIAVSVKEGFEAQKKNFSYTIGCQIEDTSKPDFTDAIKIAKEADAVVMVMGESERMSGEAASRTNLLLPGYQQKLIAEIKKTGTPIVLVLYNGRPLNLTYENQAADAIVEAWFPGTSGGHAVVDVLYGDYNPSGKLTVTFPRNVGQVPIHYNMKKTGRPEDMPGAHDRYVSKYIDVANSPLYPFGYGLSYTSFSYGKPVLSSATLSEDEAITVSITVTNTGSHDGEEVVQLYIKDRFASITRPVKELKAFEKIYLKKGETKTVEFTITSEQLKFYNNKLEFINEAGDYDLFLAGTSDHEFTNSFKLDYQKPKS</sequence>
<dbReference type="Gene3D" id="3.40.50.1700">
    <property type="entry name" value="Glycoside hydrolase family 3 C-terminal domain"/>
    <property type="match status" value="1"/>
</dbReference>
<evidence type="ECO:0000256" key="3">
    <source>
        <dbReference type="ARBA" id="ARBA00012744"/>
    </source>
</evidence>
<dbReference type="InterPro" id="IPR026891">
    <property type="entry name" value="Fn3-like"/>
</dbReference>
<protein>
    <recommendedName>
        <fullName evidence="3">beta-glucosidase</fullName>
        <ecNumber evidence="3">3.2.1.21</ecNumber>
    </recommendedName>
</protein>
<dbReference type="InterPro" id="IPR013783">
    <property type="entry name" value="Ig-like_fold"/>
</dbReference>
<dbReference type="SUPFAM" id="SSF51445">
    <property type="entry name" value="(Trans)glycosidases"/>
    <property type="match status" value="1"/>
</dbReference>
<dbReference type="InterPro" id="IPR001764">
    <property type="entry name" value="Glyco_hydro_3_N"/>
</dbReference>
<name>A0A3S9MUI9_9FLAO</name>
<evidence type="ECO:0000313" key="11">
    <source>
        <dbReference type="Proteomes" id="UP000279600"/>
    </source>
</evidence>
<organism evidence="10 11">
    <name type="scientific">Nonlabens ponticola</name>
    <dbReference type="NCBI Taxonomy" id="2496866"/>
    <lineage>
        <taxon>Bacteria</taxon>
        <taxon>Pseudomonadati</taxon>
        <taxon>Bacteroidota</taxon>
        <taxon>Flavobacteriia</taxon>
        <taxon>Flavobacteriales</taxon>
        <taxon>Flavobacteriaceae</taxon>
        <taxon>Nonlabens</taxon>
    </lineage>
</organism>
<dbReference type="GO" id="GO:0008422">
    <property type="term" value="F:beta-glucosidase activity"/>
    <property type="evidence" value="ECO:0007669"/>
    <property type="project" value="UniProtKB-EC"/>
</dbReference>
<dbReference type="InterPro" id="IPR051915">
    <property type="entry name" value="Cellulose_Degrad_GH3"/>
</dbReference>
<dbReference type="Pfam" id="PF01915">
    <property type="entry name" value="Glyco_hydro_3_C"/>
    <property type="match status" value="1"/>
</dbReference>
<evidence type="ECO:0000313" key="10">
    <source>
        <dbReference type="EMBL" id="AZQ42842.1"/>
    </source>
</evidence>
<evidence type="ECO:0000256" key="5">
    <source>
        <dbReference type="ARBA" id="ARBA00022801"/>
    </source>
</evidence>
<evidence type="ECO:0000256" key="6">
    <source>
        <dbReference type="ARBA" id="ARBA00023295"/>
    </source>
</evidence>
<dbReference type="FunFam" id="3.20.20.300:FF:000005">
    <property type="entry name" value="Periplasmic beta-glucosidase"/>
    <property type="match status" value="1"/>
</dbReference>
<evidence type="ECO:0000256" key="8">
    <source>
        <dbReference type="SAM" id="SignalP"/>
    </source>
</evidence>
<dbReference type="Pfam" id="PF00933">
    <property type="entry name" value="Glyco_hydro_3"/>
    <property type="match status" value="1"/>
</dbReference>